<evidence type="ECO:0000313" key="5">
    <source>
        <dbReference type="Proteomes" id="UP000002222"/>
    </source>
</evidence>
<dbReference type="InterPro" id="IPR007848">
    <property type="entry name" value="Small_mtfrase_dom"/>
</dbReference>
<keyword evidence="1 4" id="KW-0489">Methyltransferase</keyword>
<organism evidence="4 5">
    <name type="scientific">Sulfurospirillum deleyianum (strain ATCC 51133 / DSM 6946 / 5175)</name>
    <dbReference type="NCBI Taxonomy" id="525898"/>
    <lineage>
        <taxon>Bacteria</taxon>
        <taxon>Pseudomonadati</taxon>
        <taxon>Campylobacterota</taxon>
        <taxon>Epsilonproteobacteria</taxon>
        <taxon>Campylobacterales</taxon>
        <taxon>Sulfurospirillaceae</taxon>
        <taxon>Sulfurospirillum</taxon>
    </lineage>
</organism>
<dbReference type="HOGENOM" id="CLU_061983_3_3_7"/>
<dbReference type="PANTHER" id="PTHR47739:SF1">
    <property type="entry name" value="TRNA1(VAL) (ADENINE(37)-N6)-METHYLTRANSFERASE"/>
    <property type="match status" value="1"/>
</dbReference>
<name>D1B2K9_SULD5</name>
<dbReference type="eggNOG" id="COG4123">
    <property type="taxonomic scope" value="Bacteria"/>
</dbReference>
<dbReference type="STRING" id="525898.Sdel_1309"/>
<keyword evidence="2" id="KW-0949">S-adenosyl-L-methionine</keyword>
<protein>
    <submittedName>
        <fullName evidence="4">Methyltransferase small</fullName>
    </submittedName>
</protein>
<dbReference type="OrthoDB" id="5354196at2"/>
<gene>
    <name evidence="4" type="ordered locus">Sdel_1309</name>
</gene>
<dbReference type="InterPro" id="IPR050210">
    <property type="entry name" value="tRNA_Adenine-N(6)_MTase"/>
</dbReference>
<dbReference type="GO" id="GO:0008757">
    <property type="term" value="F:S-adenosylmethionine-dependent methyltransferase activity"/>
    <property type="evidence" value="ECO:0007669"/>
    <property type="project" value="UniProtKB-ARBA"/>
</dbReference>
<accession>D1B2K9</accession>
<dbReference type="CDD" id="cd02440">
    <property type="entry name" value="AdoMet_MTases"/>
    <property type="match status" value="1"/>
</dbReference>
<dbReference type="AlphaFoldDB" id="D1B2K9"/>
<dbReference type="KEGG" id="sdl:Sdel_1309"/>
<keyword evidence="5" id="KW-1185">Reference proteome</keyword>
<dbReference type="PANTHER" id="PTHR47739">
    <property type="entry name" value="TRNA1(VAL) (ADENINE(37)-N6)-METHYLTRANSFERASE"/>
    <property type="match status" value="1"/>
</dbReference>
<proteinExistence type="predicted"/>
<dbReference type="InterPro" id="IPR002052">
    <property type="entry name" value="DNA_methylase_N6_adenine_CS"/>
</dbReference>
<dbReference type="Gene3D" id="3.40.50.150">
    <property type="entry name" value="Vaccinia Virus protein VP39"/>
    <property type="match status" value="1"/>
</dbReference>
<feature type="domain" description="Methyltransferase small" evidence="3">
    <location>
        <begin position="27"/>
        <end position="111"/>
    </location>
</feature>
<dbReference type="SUPFAM" id="SSF53335">
    <property type="entry name" value="S-adenosyl-L-methionine-dependent methyltransferases"/>
    <property type="match status" value="1"/>
</dbReference>
<dbReference type="PROSITE" id="PS00092">
    <property type="entry name" value="N6_MTASE"/>
    <property type="match status" value="1"/>
</dbReference>
<dbReference type="RefSeq" id="WP_012857080.1">
    <property type="nucleotide sequence ID" value="NC_013512.1"/>
</dbReference>
<dbReference type="InterPro" id="IPR029063">
    <property type="entry name" value="SAM-dependent_MTases_sf"/>
</dbReference>
<dbReference type="GO" id="GO:0003676">
    <property type="term" value="F:nucleic acid binding"/>
    <property type="evidence" value="ECO:0007669"/>
    <property type="project" value="InterPro"/>
</dbReference>
<reference evidence="4 5" key="2">
    <citation type="journal article" date="2010" name="Stand. Genomic Sci.">
        <title>Complete genome sequence of Sulfurospirillum deleyianum type strain (5175).</title>
        <authorList>
            <person name="Sikorski J."/>
            <person name="Lapidus A."/>
            <person name="Copeland A."/>
            <person name="Glavina Del Rio T."/>
            <person name="Nolan M."/>
            <person name="Lucas S."/>
            <person name="Chen F."/>
            <person name="Tice H."/>
            <person name="Cheng J.F."/>
            <person name="Saunders E."/>
            <person name="Bruce D."/>
            <person name="Goodwin L."/>
            <person name="Pitluck S."/>
            <person name="Ovchinnikova G."/>
            <person name="Pati A."/>
            <person name="Ivanova N."/>
            <person name="Mavromatis K."/>
            <person name="Chen A."/>
            <person name="Palaniappan K."/>
            <person name="Chain P."/>
            <person name="Land M."/>
            <person name="Hauser L."/>
            <person name="Chang Y.J."/>
            <person name="Jeffries C.D."/>
            <person name="Brettin T."/>
            <person name="Detter J.C."/>
            <person name="Han C."/>
            <person name="Rohde M."/>
            <person name="Lang E."/>
            <person name="Spring S."/>
            <person name="Goker M."/>
            <person name="Bristow J."/>
            <person name="Eisen J.A."/>
            <person name="Markowitz V."/>
            <person name="Hugenholtz P."/>
            <person name="Kyrpides N.C."/>
            <person name="Klenk H.P."/>
        </authorList>
    </citation>
    <scope>NUCLEOTIDE SEQUENCE [LARGE SCALE GENOMIC DNA]</scope>
    <source>
        <strain evidence="5">ATCC 51133 / DSM 6946 / 5175</strain>
    </source>
</reference>
<dbReference type="EMBL" id="CP001816">
    <property type="protein sequence ID" value="ACZ12329.1"/>
    <property type="molecule type" value="Genomic_DNA"/>
</dbReference>
<dbReference type="Proteomes" id="UP000002222">
    <property type="component" value="Chromosome"/>
</dbReference>
<evidence type="ECO:0000259" key="3">
    <source>
        <dbReference type="Pfam" id="PF05175"/>
    </source>
</evidence>
<keyword evidence="4" id="KW-0808">Transferase</keyword>
<sequence length="233" mass="26802">MLTLFQPNEGYRYNSDTLFLYDFIARLKPKGRVLDVGCGCGILGLLLKRDFPTLEVHLLDIQAKNCEIAHANALANHLEMEAFTCKDFLEERFEFKFDFIISNPPFYHQGVVKSENESLRLSRYSSALPFEAFVKKVSKNLSNRGYFCFCYDAKQLGNVMHALLENKLSVEALRFVHPKEDKEASLVLVSARKNSKSLCKIHAPLMMYQQNEMSEEAQAIFKHSQTKSLEWTN</sequence>
<dbReference type="Pfam" id="PF05175">
    <property type="entry name" value="MTS"/>
    <property type="match status" value="1"/>
</dbReference>
<dbReference type="GO" id="GO:0008170">
    <property type="term" value="F:N-methyltransferase activity"/>
    <property type="evidence" value="ECO:0007669"/>
    <property type="project" value="UniProtKB-ARBA"/>
</dbReference>
<evidence type="ECO:0000313" key="4">
    <source>
        <dbReference type="EMBL" id="ACZ12329.1"/>
    </source>
</evidence>
<reference evidence="5" key="1">
    <citation type="submission" date="2009-11" db="EMBL/GenBank/DDBJ databases">
        <title>The complete genome of Sulfurospirillum deleyianum DSM 6946.</title>
        <authorList>
            <consortium name="US DOE Joint Genome Institute (JGI-PGF)"/>
            <person name="Lucas S."/>
            <person name="Copeland A."/>
            <person name="Lapidus A."/>
            <person name="Glavina del Rio T."/>
            <person name="Dalin E."/>
            <person name="Tice H."/>
            <person name="Bruce D."/>
            <person name="Goodwin L."/>
            <person name="Pitluck S."/>
            <person name="Kyrpides N."/>
            <person name="Mavromatis K."/>
            <person name="Ivanova N."/>
            <person name="Ovchinnikova G."/>
            <person name="Munk A.C."/>
            <person name="Lu M."/>
            <person name="Brettin T."/>
            <person name="Detter J.C."/>
            <person name="Han C."/>
            <person name="Tapia R."/>
            <person name="Larimer F."/>
            <person name="Land M."/>
            <person name="Hauser L."/>
            <person name="Markowitz V."/>
            <person name="Cheng J.F."/>
            <person name="Hugenholtz P."/>
            <person name="Woyke T."/>
            <person name="Wu D."/>
            <person name="Aumann P."/>
            <person name="Schneider S."/>
            <person name="Lang E."/>
            <person name="Spring S."/>
            <person name="Klenk H.P."/>
            <person name="Eisen J.A."/>
        </authorList>
    </citation>
    <scope>NUCLEOTIDE SEQUENCE [LARGE SCALE GENOMIC DNA]</scope>
    <source>
        <strain evidence="5">ATCC 51133 / DSM 6946 / 5175</strain>
    </source>
</reference>
<dbReference type="GO" id="GO:0032259">
    <property type="term" value="P:methylation"/>
    <property type="evidence" value="ECO:0007669"/>
    <property type="project" value="UniProtKB-KW"/>
</dbReference>
<evidence type="ECO:0000256" key="1">
    <source>
        <dbReference type="ARBA" id="ARBA00022603"/>
    </source>
</evidence>
<evidence type="ECO:0000256" key="2">
    <source>
        <dbReference type="ARBA" id="ARBA00022691"/>
    </source>
</evidence>